<feature type="region of interest" description="Disordered" evidence="1">
    <location>
        <begin position="513"/>
        <end position="542"/>
    </location>
</feature>
<organism evidence="2 3">
    <name type="scientific">Legionella sainthelensi</name>
    <dbReference type="NCBI Taxonomy" id="28087"/>
    <lineage>
        <taxon>Bacteria</taxon>
        <taxon>Pseudomonadati</taxon>
        <taxon>Pseudomonadota</taxon>
        <taxon>Gammaproteobacteria</taxon>
        <taxon>Legionellales</taxon>
        <taxon>Legionellaceae</taxon>
        <taxon>Legionella</taxon>
    </lineage>
</organism>
<gene>
    <name evidence="2" type="ORF">CAB17_03480</name>
</gene>
<name>A0A2H5FI59_9GAMM</name>
<keyword evidence="3" id="KW-1185">Reference proteome</keyword>
<protein>
    <submittedName>
        <fullName evidence="2">Uncharacterized protein</fullName>
    </submittedName>
</protein>
<dbReference type="EMBL" id="CP025491">
    <property type="protein sequence ID" value="AUH71227.1"/>
    <property type="molecule type" value="Genomic_DNA"/>
</dbReference>
<sequence length="542" mass="60478">MDHFIGSLLFNHFYTQEENKMPNFTETPNPAKPGIFNIQLTRSAVGKPKPDFTDKKNPVVVYYPDSVLQGFQAIIKESGLCGQEFYNPFTEEMERFPEHSTEFTARHLQFLARNESSNVSGIMDCDLYGGLLTEDQIARIRCLVKGSAVIGKVTATKAYGFGRKVEDLPQPEDVIVIDQIGLQWQGDLRNTGGMFFYPEDSESEKLPKDYAVWQNEMFFQMYGAERRDKPSKENILELQWGPSLDSDLRVRGVLDLDGVRWGVMHEFHQALAGLVNYSQTLPEDSNPINFKFLKAGMGFFSAGLYDLDFNYPFTALQNDGLAQVELARLKGILAALESYPSDTDFGKVKRLNLPFSALVPDNASPEVAKQYAVILQAIKNECRRLTLEWGTDRIEDALAPVPGYINAVTNCADPHALIGNEGKYSSVDAAISSNIPNIHLLNSAYNAHIHCYSLAPGFTMPKRSKPEVMLQTDVSLFGYVQKLAAGFVDSLTKKTPIPEQSVRVKPHKVGFFEPVSTSKKDDTEKGTKTIPEATLEGGLNIR</sequence>
<evidence type="ECO:0000256" key="1">
    <source>
        <dbReference type="SAM" id="MobiDB-lite"/>
    </source>
</evidence>
<proteinExistence type="predicted"/>
<evidence type="ECO:0000313" key="2">
    <source>
        <dbReference type="EMBL" id="AUH71227.1"/>
    </source>
</evidence>
<reference evidence="2 3" key="1">
    <citation type="submission" date="2017-12" db="EMBL/GenBank/DDBJ databases">
        <title>Legionella sainthelensi LA01-117, whole genome sequence of a clinical isolate from New Zealand.</title>
        <authorList>
            <person name="Cree S.L."/>
            <person name="Slow S."/>
            <person name="Kennedy M.A."/>
            <person name="Murdoch D.R."/>
            <person name="Biggs P.J."/>
            <person name="Anderson T."/>
        </authorList>
    </citation>
    <scope>NUCLEOTIDE SEQUENCE [LARGE SCALE GENOMIC DNA]</scope>
    <source>
        <strain evidence="2 3">LA01-117</strain>
    </source>
</reference>
<accession>A0A2H5FI59</accession>
<dbReference type="Proteomes" id="UP000234343">
    <property type="component" value="Chromosome"/>
</dbReference>
<dbReference type="KEGG" id="lsh:CAB17_03480"/>
<evidence type="ECO:0000313" key="3">
    <source>
        <dbReference type="Proteomes" id="UP000234343"/>
    </source>
</evidence>
<dbReference type="AlphaFoldDB" id="A0A2H5FI59"/>
<feature type="compositionally biased region" description="Basic and acidic residues" evidence="1">
    <location>
        <begin position="518"/>
        <end position="527"/>
    </location>
</feature>